<protein>
    <recommendedName>
        <fullName evidence="4">Anaphase-promoting complex subunit 4 WD40 domain-containing protein</fullName>
    </recommendedName>
</protein>
<dbReference type="PANTHER" id="PTHR13211:SF0">
    <property type="entry name" value="TELOMERASE CAJAL BODY PROTEIN 1"/>
    <property type="match status" value="1"/>
</dbReference>
<evidence type="ECO:0000313" key="2">
    <source>
        <dbReference type="EMBL" id="TPX75590.1"/>
    </source>
</evidence>
<dbReference type="SUPFAM" id="SSF50978">
    <property type="entry name" value="WD40 repeat-like"/>
    <property type="match status" value="1"/>
</dbReference>
<organism evidence="2 3">
    <name type="scientific">Chytriomyces confervae</name>
    <dbReference type="NCBI Taxonomy" id="246404"/>
    <lineage>
        <taxon>Eukaryota</taxon>
        <taxon>Fungi</taxon>
        <taxon>Fungi incertae sedis</taxon>
        <taxon>Chytridiomycota</taxon>
        <taxon>Chytridiomycota incertae sedis</taxon>
        <taxon>Chytridiomycetes</taxon>
        <taxon>Chytridiales</taxon>
        <taxon>Chytriomycetaceae</taxon>
        <taxon>Chytriomyces</taxon>
    </lineage>
</organism>
<feature type="compositionally biased region" description="Low complexity" evidence="1">
    <location>
        <begin position="24"/>
        <end position="36"/>
    </location>
</feature>
<dbReference type="PANTHER" id="PTHR13211">
    <property type="entry name" value="TELOMERASE CAJAL BODY PROTEIN 1"/>
    <property type="match status" value="1"/>
</dbReference>
<keyword evidence="3" id="KW-1185">Reference proteome</keyword>
<reference evidence="2 3" key="1">
    <citation type="journal article" date="2019" name="Sci. Rep.">
        <title>Comparative genomics of chytrid fungi reveal insights into the obligate biotrophic and pathogenic lifestyle of Synchytrium endobioticum.</title>
        <authorList>
            <person name="van de Vossenberg B.T.L.H."/>
            <person name="Warris S."/>
            <person name="Nguyen H.D.T."/>
            <person name="van Gent-Pelzer M.P.E."/>
            <person name="Joly D.L."/>
            <person name="van de Geest H.C."/>
            <person name="Bonants P.J.M."/>
            <person name="Smith D.S."/>
            <person name="Levesque C.A."/>
            <person name="van der Lee T.A.J."/>
        </authorList>
    </citation>
    <scope>NUCLEOTIDE SEQUENCE [LARGE SCALE GENOMIC DNA]</scope>
    <source>
        <strain evidence="2 3">CBS 675.73</strain>
    </source>
</reference>
<gene>
    <name evidence="2" type="ORF">CcCBS67573_g03120</name>
</gene>
<feature type="region of interest" description="Disordered" evidence="1">
    <location>
        <begin position="1"/>
        <end position="36"/>
    </location>
</feature>
<proteinExistence type="predicted"/>
<name>A0A507FIQ8_9FUNG</name>
<dbReference type="Proteomes" id="UP000320333">
    <property type="component" value="Unassembled WGS sequence"/>
</dbReference>
<evidence type="ECO:0000313" key="3">
    <source>
        <dbReference type="Proteomes" id="UP000320333"/>
    </source>
</evidence>
<dbReference type="STRING" id="246404.A0A507FIQ8"/>
<dbReference type="InterPro" id="IPR015943">
    <property type="entry name" value="WD40/YVTN_repeat-like_dom_sf"/>
</dbReference>
<dbReference type="InterPro" id="IPR051150">
    <property type="entry name" value="SWT21/TCAB1_mRNA_Telomere"/>
</dbReference>
<sequence>MIQKISQTSAATFSPRSRHHHNDSNTSTTTTTTHNTNYHINSTLFSPDGTCLLLTTSTRSIGILDTPQQLYAPPLQTGEHDLRNASCVSVSFHSPEPIYSTAWFPSMRSLEPDSCVIAVASRDHPVQLIDAYSGKVRAAYTAIAKGDVVTAPHSVAFSCDGGTIYAGLEGKIHSFDVSVQGPPISILSTTPTRKSRLGQKGILSHLSSPPTHPHLLIAGSFSKSVGVYDTQCAETVAVISGAADGGGVSGSGVTQVEVLPDGVRVLVASRGTRAMQLFDLRYLGSGGGGGQKRRNGGGRRDEFVVGEIERDAVGTNQRLSYSVSGDGRVVCFGDK</sequence>
<feature type="compositionally biased region" description="Polar residues" evidence="1">
    <location>
        <begin position="1"/>
        <end position="15"/>
    </location>
</feature>
<dbReference type="EMBL" id="QEAP01000075">
    <property type="protein sequence ID" value="TPX75590.1"/>
    <property type="molecule type" value="Genomic_DNA"/>
</dbReference>
<dbReference type="InterPro" id="IPR036322">
    <property type="entry name" value="WD40_repeat_dom_sf"/>
</dbReference>
<feature type="non-terminal residue" evidence="2">
    <location>
        <position position="335"/>
    </location>
</feature>
<dbReference type="AlphaFoldDB" id="A0A507FIQ8"/>
<dbReference type="Gene3D" id="2.130.10.10">
    <property type="entry name" value="YVTN repeat-like/Quinoprotein amine dehydrogenase"/>
    <property type="match status" value="1"/>
</dbReference>
<dbReference type="OrthoDB" id="239865at2759"/>
<comment type="caution">
    <text evidence="2">The sequence shown here is derived from an EMBL/GenBank/DDBJ whole genome shotgun (WGS) entry which is preliminary data.</text>
</comment>
<accession>A0A507FIQ8</accession>
<evidence type="ECO:0000256" key="1">
    <source>
        <dbReference type="SAM" id="MobiDB-lite"/>
    </source>
</evidence>
<evidence type="ECO:0008006" key="4">
    <source>
        <dbReference type="Google" id="ProtNLM"/>
    </source>
</evidence>